<feature type="active site" description="Nucleophile" evidence="10">
    <location>
        <position position="102"/>
    </location>
</feature>
<dbReference type="FunFam" id="2.60.120.200:FF:000025">
    <property type="entry name" value="Xyloglucan endotransglucosylase/hydrolase"/>
    <property type="match status" value="1"/>
</dbReference>
<feature type="domain" description="GH16" evidence="13">
    <location>
        <begin position="14"/>
        <end position="215"/>
    </location>
</feature>
<dbReference type="InterPro" id="IPR010713">
    <property type="entry name" value="XET_C"/>
</dbReference>
<evidence type="ECO:0000256" key="11">
    <source>
        <dbReference type="PIRSR" id="PIRSR608264-1"/>
    </source>
</evidence>
<comment type="subcellular location">
    <subcellularLocation>
        <location evidence="12">Secreted</location>
        <location evidence="12">Cell wall</location>
    </subcellularLocation>
    <subcellularLocation>
        <location evidence="12">Secreted</location>
        <location evidence="12">Extracellular space</location>
        <location evidence="12">Apoplast</location>
    </subcellularLocation>
</comment>
<dbReference type="AlphaFoldDB" id="A0A8B8QND9"/>
<feature type="chain" id="PRO_5034730291" description="Xyloglucan endotransglucosylase/hydrolase" evidence="12">
    <location>
        <begin position="24"/>
        <end position="283"/>
    </location>
</feature>
<dbReference type="Proteomes" id="UP000827889">
    <property type="component" value="Chromosome 1"/>
</dbReference>
<keyword evidence="14" id="KW-1185">Reference proteome</keyword>
<dbReference type="Gene3D" id="2.60.120.200">
    <property type="match status" value="1"/>
</dbReference>
<accession>A0A8B8QND9</accession>
<feature type="signal peptide" evidence="12">
    <location>
        <begin position="1"/>
        <end position="23"/>
    </location>
</feature>
<gene>
    <name evidence="15" type="primary">LOC115753341</name>
</gene>
<keyword evidence="6 12" id="KW-0378">Hydrolase</keyword>
<keyword evidence="7" id="KW-1015">Disulfide bond</keyword>
<keyword evidence="5 12" id="KW-0732">Signal</keyword>
<keyword evidence="1 12" id="KW-0134">Cell wall</keyword>
<dbReference type="InterPro" id="IPR016455">
    <property type="entry name" value="XTH"/>
</dbReference>
<proteinExistence type="inferred from homology"/>
<dbReference type="InterPro" id="IPR013320">
    <property type="entry name" value="ConA-like_dom_sf"/>
</dbReference>
<evidence type="ECO:0000256" key="10">
    <source>
        <dbReference type="PIRSR" id="PIRSR005604-1"/>
    </source>
</evidence>
<keyword evidence="4 12" id="KW-0808">Transferase</keyword>
<dbReference type="OrthoDB" id="4781at2759"/>
<dbReference type="GO" id="GO:0004553">
    <property type="term" value="F:hydrolase activity, hydrolyzing O-glycosyl compounds"/>
    <property type="evidence" value="ECO:0007669"/>
    <property type="project" value="InterPro"/>
</dbReference>
<evidence type="ECO:0000256" key="7">
    <source>
        <dbReference type="ARBA" id="ARBA00023157"/>
    </source>
</evidence>
<dbReference type="Pfam" id="PF06955">
    <property type="entry name" value="XET_C"/>
    <property type="match status" value="1"/>
</dbReference>
<evidence type="ECO:0000256" key="6">
    <source>
        <dbReference type="ARBA" id="ARBA00022801"/>
    </source>
</evidence>
<dbReference type="GeneID" id="115753341"/>
<feature type="active site" description="Proton donor" evidence="11">
    <location>
        <position position="106"/>
    </location>
</feature>
<reference evidence="15" key="2">
    <citation type="submission" date="2025-08" db="UniProtKB">
        <authorList>
            <consortium name="RefSeq"/>
        </authorList>
    </citation>
    <scope>IDENTIFICATION</scope>
    <source>
        <tissue evidence="15">Leaf</tissue>
    </source>
</reference>
<keyword evidence="3 12" id="KW-0964">Secreted</keyword>
<keyword evidence="9 12" id="KW-0961">Cell wall biogenesis/degradation</keyword>
<evidence type="ECO:0000256" key="9">
    <source>
        <dbReference type="ARBA" id="ARBA00023316"/>
    </source>
</evidence>
<evidence type="ECO:0000256" key="1">
    <source>
        <dbReference type="ARBA" id="ARBA00022512"/>
    </source>
</evidence>
<evidence type="ECO:0000256" key="12">
    <source>
        <dbReference type="RuleBase" id="RU361120"/>
    </source>
</evidence>
<evidence type="ECO:0000256" key="2">
    <source>
        <dbReference type="ARBA" id="ARBA00022523"/>
    </source>
</evidence>
<dbReference type="PRINTS" id="PR00737">
    <property type="entry name" value="GLHYDRLASE16"/>
</dbReference>
<reference evidence="14" key="1">
    <citation type="submission" date="2025-05" db="UniProtKB">
        <authorList>
            <consortium name="RefSeq"/>
        </authorList>
    </citation>
    <scope>NUCLEOTIDE SEQUENCE [LARGE SCALE GENOMIC DNA]</scope>
</reference>
<dbReference type="KEGG" id="rarg:115753341"/>
<evidence type="ECO:0000259" key="13">
    <source>
        <dbReference type="PROSITE" id="PS51762"/>
    </source>
</evidence>
<evidence type="ECO:0000256" key="8">
    <source>
        <dbReference type="ARBA" id="ARBA00023295"/>
    </source>
</evidence>
<dbReference type="Pfam" id="PF00722">
    <property type="entry name" value="Glyco_hydro_16"/>
    <property type="match status" value="1"/>
</dbReference>
<dbReference type="GO" id="GO:0016762">
    <property type="term" value="F:xyloglucan:xyloglucosyl transferase activity"/>
    <property type="evidence" value="ECO:0007669"/>
    <property type="project" value="UniProtKB-EC"/>
</dbReference>
<evidence type="ECO:0000256" key="4">
    <source>
        <dbReference type="ARBA" id="ARBA00022679"/>
    </source>
</evidence>
<dbReference type="EC" id="2.4.1.207" evidence="12"/>
<dbReference type="InterPro" id="IPR044791">
    <property type="entry name" value="Beta-glucanase/XTH"/>
</dbReference>
<dbReference type="GO" id="GO:0010411">
    <property type="term" value="P:xyloglucan metabolic process"/>
    <property type="evidence" value="ECO:0007669"/>
    <property type="project" value="InterPro"/>
</dbReference>
<dbReference type="GO" id="GO:0071555">
    <property type="term" value="P:cell wall organization"/>
    <property type="evidence" value="ECO:0007669"/>
    <property type="project" value="UniProtKB-KW"/>
</dbReference>
<dbReference type="GO" id="GO:0048046">
    <property type="term" value="C:apoplast"/>
    <property type="evidence" value="ECO:0007669"/>
    <property type="project" value="UniProtKB-SubCell"/>
</dbReference>
<dbReference type="InterPro" id="IPR000757">
    <property type="entry name" value="Beta-glucanase-like"/>
</dbReference>
<evidence type="ECO:0000256" key="3">
    <source>
        <dbReference type="ARBA" id="ARBA00022525"/>
    </source>
</evidence>
<dbReference type="PIRSF" id="PIRSF005604">
    <property type="entry name" value="XET"/>
    <property type="match status" value="1"/>
</dbReference>
<evidence type="ECO:0000313" key="15">
    <source>
        <dbReference type="RefSeq" id="XP_030547767.1"/>
    </source>
</evidence>
<organism evidence="14 15">
    <name type="scientific">Rhodamnia argentea</name>
    <dbReference type="NCBI Taxonomy" id="178133"/>
    <lineage>
        <taxon>Eukaryota</taxon>
        <taxon>Viridiplantae</taxon>
        <taxon>Streptophyta</taxon>
        <taxon>Embryophyta</taxon>
        <taxon>Tracheophyta</taxon>
        <taxon>Spermatophyta</taxon>
        <taxon>Magnoliopsida</taxon>
        <taxon>eudicotyledons</taxon>
        <taxon>Gunneridae</taxon>
        <taxon>Pentapetalae</taxon>
        <taxon>rosids</taxon>
        <taxon>malvids</taxon>
        <taxon>Myrtales</taxon>
        <taxon>Myrtaceae</taxon>
        <taxon>Myrtoideae</taxon>
        <taxon>Myrteae</taxon>
        <taxon>Australasian group</taxon>
        <taxon>Rhodamnia</taxon>
    </lineage>
</organism>
<comment type="similarity">
    <text evidence="12">Belongs to the glycosyl hydrolase 16 family.</text>
</comment>
<dbReference type="GO" id="GO:0042546">
    <property type="term" value="P:cell wall biogenesis"/>
    <property type="evidence" value="ECO:0007669"/>
    <property type="project" value="InterPro"/>
</dbReference>
<comment type="PTM">
    <text evidence="12">Contains at least one intrachain disulfide bond essential for its enzymatic activity.</text>
</comment>
<evidence type="ECO:0000256" key="5">
    <source>
        <dbReference type="ARBA" id="ARBA00022729"/>
    </source>
</evidence>
<keyword evidence="2 12" id="KW-0052">Apoplast</keyword>
<protein>
    <recommendedName>
        <fullName evidence="12">Xyloglucan endotransglucosylase/hydrolase</fullName>
        <ecNumber evidence="12">2.4.1.207</ecNumber>
    </recommendedName>
</protein>
<name>A0A8B8QND9_9MYRT</name>
<dbReference type="SUPFAM" id="SSF49899">
    <property type="entry name" value="Concanavalin A-like lectins/glucanases"/>
    <property type="match status" value="1"/>
</dbReference>
<dbReference type="PANTHER" id="PTHR31062">
    <property type="entry name" value="XYLOGLUCAN ENDOTRANSGLUCOSYLASE/HYDROLASE PROTEIN 8-RELATED"/>
    <property type="match status" value="1"/>
</dbReference>
<sequence length="283" mass="32587">MAPSKFAGFLLLLSISGAVRVSGTSFFDQNYRIKWGYDHAARFDNGQEVQLSMDASSGSGFESKKSYGFGFFDMEIKLPGTNSAGVVTTFYLISLEGDRHDEMDFEFLGNREGKPITLQTNVYADGVGDREQRILLWFDPTADFHSYKILWNDHQIVFYVDDIPIRVFKNNTRIGVPYPARPMQIEASLWNGDDWATDGSRTKIDWRYAPFRARYRGFDISGCESWGHDARGCDSPAYWWNSPEHWALDEAQERRLEDVRKSYMNYDYCADRSRHPVPPPECL</sequence>
<comment type="function">
    <text evidence="12">Catalyzes xyloglucan endohydrolysis (XEH) and/or endotransglycosylation (XET). Cleaves and religates xyloglucan polymers, an essential constituent of the primary cell wall, and thereby participates in cell wall construction of growing tissues.</text>
</comment>
<feature type="active site" description="Nucleophile" evidence="10">
    <location>
        <position position="106"/>
    </location>
</feature>
<dbReference type="CDD" id="cd02176">
    <property type="entry name" value="GH16_XET"/>
    <property type="match status" value="1"/>
</dbReference>
<evidence type="ECO:0000313" key="14">
    <source>
        <dbReference type="Proteomes" id="UP000827889"/>
    </source>
</evidence>
<keyword evidence="8 12" id="KW-0326">Glycosidase</keyword>
<dbReference type="InterPro" id="IPR008264">
    <property type="entry name" value="Beta_glucanase"/>
</dbReference>
<dbReference type="PROSITE" id="PS51762">
    <property type="entry name" value="GH16_2"/>
    <property type="match status" value="1"/>
</dbReference>
<dbReference type="RefSeq" id="XP_030547767.1">
    <property type="nucleotide sequence ID" value="XM_030691907.2"/>
</dbReference>